<gene>
    <name evidence="2" type="ORF">FRC98_17920</name>
</gene>
<keyword evidence="1" id="KW-0732">Signal</keyword>
<feature type="chain" id="PRO_5023111697" description="Tryptophan synthase alpha chain" evidence="1">
    <location>
        <begin position="18"/>
        <end position="402"/>
    </location>
</feature>
<evidence type="ECO:0000256" key="1">
    <source>
        <dbReference type="SAM" id="SignalP"/>
    </source>
</evidence>
<comment type="caution">
    <text evidence="2">The sequence shown here is derived from an EMBL/GenBank/DDBJ whole genome shotgun (WGS) entry which is preliminary data.</text>
</comment>
<dbReference type="Proteomes" id="UP000321412">
    <property type="component" value="Unassembled WGS sequence"/>
</dbReference>
<organism evidence="2 3">
    <name type="scientific">Lujinxingia vulgaris</name>
    <dbReference type="NCBI Taxonomy" id="2600176"/>
    <lineage>
        <taxon>Bacteria</taxon>
        <taxon>Deltaproteobacteria</taxon>
        <taxon>Bradymonadales</taxon>
        <taxon>Lujinxingiaceae</taxon>
        <taxon>Lujinxingia</taxon>
    </lineage>
</organism>
<accession>A0A5C6X3Y5</accession>
<evidence type="ECO:0000313" key="2">
    <source>
        <dbReference type="EMBL" id="TXD34996.1"/>
    </source>
</evidence>
<reference evidence="2 3" key="1">
    <citation type="submission" date="2019-08" db="EMBL/GenBank/DDBJ databases">
        <title>Bradymonadales sp. TMQ4.</title>
        <authorList>
            <person name="Liang Q."/>
        </authorList>
    </citation>
    <scope>NUCLEOTIDE SEQUENCE [LARGE SCALE GENOMIC DNA]</scope>
    <source>
        <strain evidence="2 3">TMQ4</strain>
    </source>
</reference>
<feature type="signal peptide" evidence="1">
    <location>
        <begin position="1"/>
        <end position="17"/>
    </location>
</feature>
<dbReference type="EMBL" id="VOSM01000011">
    <property type="protein sequence ID" value="TXD34996.1"/>
    <property type="molecule type" value="Genomic_DNA"/>
</dbReference>
<sequence length="402" mass="41324">MRGRLVVMWAVAMLLLAGCLDDPNAVVFGPGDLDAGADSGAGDVDDGDSGVIDAEEPDTCVPGEEGCGEAHCGNGQQDGDETDVDCGGSCPGCEAGEFCASVDDCATDEVLELRECERADVEVCAPRGVGVYQVGALACESEDGEAARCVAVFSGNEVRRVADDAACEIDTDEVVCGDERVELGACLPGEGQACSAQGVRMVTTYQGQCAGGSCQEVVRASREESCTLASPLEPGDVCGFGAWSEWSDCEPEAGRDSCAAGGVQMRSRTIGRCTTNLNCSINSTEVETETRGCQLTPDPQLCSSTGTDNSSFVCYQGQCCMPDCSEARLSCRAQVEDGCGGLCPRRTCGGVTQGCAMDGQCRTFCGVATGSRACESDAQCGRICACPLGAAPQCETLGCTCI</sequence>
<dbReference type="AlphaFoldDB" id="A0A5C6X3Y5"/>
<dbReference type="PROSITE" id="PS51257">
    <property type="entry name" value="PROKAR_LIPOPROTEIN"/>
    <property type="match status" value="1"/>
</dbReference>
<proteinExistence type="predicted"/>
<dbReference type="RefSeq" id="WP_146982800.1">
    <property type="nucleotide sequence ID" value="NZ_VOSM01000011.1"/>
</dbReference>
<evidence type="ECO:0008006" key="4">
    <source>
        <dbReference type="Google" id="ProtNLM"/>
    </source>
</evidence>
<dbReference type="OrthoDB" id="5494228at2"/>
<keyword evidence="3" id="KW-1185">Reference proteome</keyword>
<evidence type="ECO:0000313" key="3">
    <source>
        <dbReference type="Proteomes" id="UP000321412"/>
    </source>
</evidence>
<name>A0A5C6X3Y5_9DELT</name>
<protein>
    <recommendedName>
        <fullName evidence="4">Tryptophan synthase alpha chain</fullName>
    </recommendedName>
</protein>